<evidence type="ECO:0000313" key="2">
    <source>
        <dbReference type="EMBL" id="SBV98372.1"/>
    </source>
</evidence>
<evidence type="ECO:0000256" key="1">
    <source>
        <dbReference type="SAM" id="SignalP"/>
    </source>
</evidence>
<keyword evidence="1" id="KW-0732">Signal</keyword>
<evidence type="ECO:0008006" key="3">
    <source>
        <dbReference type="Google" id="ProtNLM"/>
    </source>
</evidence>
<proteinExistence type="predicted"/>
<organism evidence="2">
    <name type="scientific">uncultured Dysgonomonas sp</name>
    <dbReference type="NCBI Taxonomy" id="206096"/>
    <lineage>
        <taxon>Bacteria</taxon>
        <taxon>Pseudomonadati</taxon>
        <taxon>Bacteroidota</taxon>
        <taxon>Bacteroidia</taxon>
        <taxon>Bacteroidales</taxon>
        <taxon>Dysgonomonadaceae</taxon>
        <taxon>Dysgonomonas</taxon>
        <taxon>environmental samples</taxon>
    </lineage>
</organism>
<feature type="signal peptide" evidence="1">
    <location>
        <begin position="1"/>
        <end position="21"/>
    </location>
</feature>
<dbReference type="RefSeq" id="WP_296940762.1">
    <property type="nucleotide sequence ID" value="NZ_LT599032.1"/>
</dbReference>
<gene>
    <name evidence="2" type="ORF">KL86DYS1_12155</name>
</gene>
<feature type="chain" id="PRO_5011967713" description="Lipoprotein" evidence="1">
    <location>
        <begin position="22"/>
        <end position="148"/>
    </location>
</feature>
<protein>
    <recommendedName>
        <fullName evidence="3">Lipoprotein</fullName>
    </recommendedName>
</protein>
<sequence length="148" mass="17112">MKKKVLFIVCICSLISLSIGCSDDDGWKKVAFQDFILDKTCQWTEFEKQKIYRIDSQTDLLNYIECEDNKIPQIDFEKYTLLMVSFDLPNPGYSITKKLTRNQNNYLFEIRYKSSGTPQPAEVILIHVAVLIEKIEATSSIELSISKQ</sequence>
<dbReference type="PROSITE" id="PS51257">
    <property type="entry name" value="PROKAR_LIPOPROTEIN"/>
    <property type="match status" value="1"/>
</dbReference>
<dbReference type="EMBL" id="FLUM01000001">
    <property type="protein sequence ID" value="SBV98372.1"/>
    <property type="molecule type" value="Genomic_DNA"/>
</dbReference>
<reference evidence="2" key="1">
    <citation type="submission" date="2016-04" db="EMBL/GenBank/DDBJ databases">
        <authorList>
            <person name="Evans L.H."/>
            <person name="Alamgir A."/>
            <person name="Owens N."/>
            <person name="Weber N.D."/>
            <person name="Virtaneva K."/>
            <person name="Barbian K."/>
            <person name="Babar A."/>
            <person name="Rosenke K."/>
        </authorList>
    </citation>
    <scope>NUCLEOTIDE SEQUENCE</scope>
    <source>
        <strain evidence="2">86-1</strain>
    </source>
</reference>
<name>A0A212JG05_9BACT</name>
<dbReference type="AlphaFoldDB" id="A0A212JG05"/>
<accession>A0A212JG05</accession>